<name>A0A5C4LW90_9PSEU</name>
<dbReference type="Pfam" id="PF14325">
    <property type="entry name" value="DUF4383"/>
    <property type="match status" value="1"/>
</dbReference>
<protein>
    <submittedName>
        <fullName evidence="2">DUF4383 domain-containing protein</fullName>
    </submittedName>
</protein>
<feature type="transmembrane region" description="Helical" evidence="1">
    <location>
        <begin position="117"/>
        <end position="134"/>
    </location>
</feature>
<proteinExistence type="predicted"/>
<evidence type="ECO:0000313" key="3">
    <source>
        <dbReference type="Proteomes" id="UP000305546"/>
    </source>
</evidence>
<feature type="transmembrane region" description="Helical" evidence="1">
    <location>
        <begin position="46"/>
        <end position="67"/>
    </location>
</feature>
<gene>
    <name evidence="2" type="ORF">FG385_21605</name>
</gene>
<evidence type="ECO:0000256" key="1">
    <source>
        <dbReference type="SAM" id="Phobius"/>
    </source>
</evidence>
<evidence type="ECO:0000313" key="2">
    <source>
        <dbReference type="EMBL" id="TNC23452.1"/>
    </source>
</evidence>
<dbReference type="Proteomes" id="UP000305546">
    <property type="component" value="Unassembled WGS sequence"/>
</dbReference>
<keyword evidence="1" id="KW-0472">Membrane</keyword>
<feature type="transmembrane region" description="Helical" evidence="1">
    <location>
        <begin position="74"/>
        <end position="97"/>
    </location>
</feature>
<accession>A0A5C4LW90</accession>
<dbReference type="EMBL" id="VDFW01000020">
    <property type="protein sequence ID" value="TNC23452.1"/>
    <property type="molecule type" value="Genomic_DNA"/>
</dbReference>
<comment type="caution">
    <text evidence="2">The sequence shown here is derived from an EMBL/GenBank/DDBJ whole genome shotgun (WGS) entry which is preliminary data.</text>
</comment>
<organism evidence="2 3">
    <name type="scientific">Amycolatopsis alkalitolerans</name>
    <dbReference type="NCBI Taxonomy" id="2547244"/>
    <lineage>
        <taxon>Bacteria</taxon>
        <taxon>Bacillati</taxon>
        <taxon>Actinomycetota</taxon>
        <taxon>Actinomycetes</taxon>
        <taxon>Pseudonocardiales</taxon>
        <taxon>Pseudonocardiaceae</taxon>
        <taxon>Amycolatopsis</taxon>
    </lineage>
</organism>
<dbReference type="AlphaFoldDB" id="A0A5C4LW90"/>
<dbReference type="OrthoDB" id="572373at2"/>
<keyword evidence="1" id="KW-1133">Transmembrane helix</keyword>
<feature type="transmembrane region" description="Helical" evidence="1">
    <location>
        <begin position="7"/>
        <end position="26"/>
    </location>
</feature>
<sequence length="147" mass="15524">MQGLQPVQLLAGLVGLVYLVIGIIGFTRTGFGNFAGHHDVRLLGFMINPLHNVVHVVVGGLGLLAALSSGLSRTFGWILFIGYGLVAIWGLMITGVISSNPLSGWGNPLDLNDADNWLHIGSAVLGLIMAIMPARKVVHMATPEPAH</sequence>
<reference evidence="2 3" key="1">
    <citation type="submission" date="2019-06" db="EMBL/GenBank/DDBJ databases">
        <title>Amycolatopsis alkalitolerans sp. nov., isolated from Gastrodia elata Blume.</title>
        <authorList>
            <person name="Narsing Rao M.P."/>
            <person name="Li W.J."/>
        </authorList>
    </citation>
    <scope>NUCLEOTIDE SEQUENCE [LARGE SCALE GENOMIC DNA]</scope>
    <source>
        <strain evidence="2 3">SYSUP0005</strain>
    </source>
</reference>
<keyword evidence="3" id="KW-1185">Reference proteome</keyword>
<keyword evidence="1" id="KW-0812">Transmembrane</keyword>